<dbReference type="InterPro" id="IPR018788">
    <property type="entry name" value="Proteasome_assmbl_chp_3"/>
</dbReference>
<dbReference type="InterPro" id="IPR053720">
    <property type="entry name" value="Psm_Assembly_Chaperone"/>
</dbReference>
<evidence type="ECO:0008006" key="3">
    <source>
        <dbReference type="Google" id="ProtNLM"/>
    </source>
</evidence>
<proteinExistence type="predicted"/>
<reference evidence="1 2" key="1">
    <citation type="journal article" date="2020" name="bioRxiv">
        <title>Metabolic contributions of an alphaproteobacterial endosymbiont in the apicomplexan Cardiosporidium cionae.</title>
        <authorList>
            <person name="Hunter E.S."/>
            <person name="Paight C.J."/>
            <person name="Lane C.E."/>
        </authorList>
    </citation>
    <scope>NUCLEOTIDE SEQUENCE [LARGE SCALE GENOMIC DNA]</scope>
    <source>
        <strain evidence="1">ESH_2018</strain>
    </source>
</reference>
<dbReference type="Pfam" id="PF10178">
    <property type="entry name" value="PAC3"/>
    <property type="match status" value="1"/>
</dbReference>
<dbReference type="Proteomes" id="UP000823046">
    <property type="component" value="Unassembled WGS sequence"/>
</dbReference>
<evidence type="ECO:0000313" key="2">
    <source>
        <dbReference type="Proteomes" id="UP000823046"/>
    </source>
</evidence>
<comment type="caution">
    <text evidence="1">The sequence shown here is derived from an EMBL/GenBank/DDBJ whole genome shotgun (WGS) entry which is preliminary data.</text>
</comment>
<name>A0ABQ7JBF8_9APIC</name>
<sequence length="170" mass="19015">MEKLSSIIPVGQEKSPVGTEGFPLTSMLRQLSQVDSLSQPFETSQNTKTGPRSYHFSIPPSPDHPPVEFAIVVFVNHVLAFITDSGKITTLIEAFTEDSENEIYGHRILLGDRNNTFFPLLARSFIQSMNQICDKNLILAISLKVIDSKLYEKITALFKIEFIAKERAGN</sequence>
<dbReference type="EMBL" id="JADAQX010000201">
    <property type="protein sequence ID" value="KAF8821280.1"/>
    <property type="molecule type" value="Genomic_DNA"/>
</dbReference>
<gene>
    <name evidence="1" type="ORF">IE077_002210</name>
</gene>
<keyword evidence="2" id="KW-1185">Reference proteome</keyword>
<accession>A0ABQ7JBF8</accession>
<evidence type="ECO:0000313" key="1">
    <source>
        <dbReference type="EMBL" id="KAF8821280.1"/>
    </source>
</evidence>
<dbReference type="Gene3D" id="3.30.230.90">
    <property type="match status" value="1"/>
</dbReference>
<protein>
    <recommendedName>
        <fullName evidence="3">Proteasome assembly chaperone 3</fullName>
    </recommendedName>
</protein>
<organism evidence="1 2">
    <name type="scientific">Cardiosporidium cionae</name>
    <dbReference type="NCBI Taxonomy" id="476202"/>
    <lineage>
        <taxon>Eukaryota</taxon>
        <taxon>Sar</taxon>
        <taxon>Alveolata</taxon>
        <taxon>Apicomplexa</taxon>
        <taxon>Aconoidasida</taxon>
        <taxon>Nephromycida</taxon>
        <taxon>Cardiosporidium</taxon>
    </lineage>
</organism>